<name>A0A3S5CQ09_9PLAT</name>
<dbReference type="GO" id="GO:0000978">
    <property type="term" value="F:RNA polymerase II cis-regulatory region sequence-specific DNA binding"/>
    <property type="evidence" value="ECO:0007669"/>
    <property type="project" value="TreeGrafter"/>
</dbReference>
<evidence type="ECO:0000313" key="10">
    <source>
        <dbReference type="EMBL" id="VEL38820.1"/>
    </source>
</evidence>
<dbReference type="GO" id="GO:0008270">
    <property type="term" value="F:zinc ion binding"/>
    <property type="evidence" value="ECO:0007669"/>
    <property type="project" value="UniProtKB-KW"/>
</dbReference>
<dbReference type="GO" id="GO:0005634">
    <property type="term" value="C:nucleus"/>
    <property type="evidence" value="ECO:0007669"/>
    <property type="project" value="UniProtKB-SubCell"/>
</dbReference>
<evidence type="ECO:0000313" key="11">
    <source>
        <dbReference type="Proteomes" id="UP000784294"/>
    </source>
</evidence>
<dbReference type="OrthoDB" id="10069059at2759"/>
<dbReference type="SUPFAM" id="SSF103637">
    <property type="entry name" value="CCHHC domain"/>
    <property type="match status" value="1"/>
</dbReference>
<dbReference type="Gene3D" id="4.10.320.30">
    <property type="match status" value="1"/>
</dbReference>
<evidence type="ECO:0000256" key="1">
    <source>
        <dbReference type="ARBA" id="ARBA00004123"/>
    </source>
</evidence>
<dbReference type="GO" id="GO:0007399">
    <property type="term" value="P:nervous system development"/>
    <property type="evidence" value="ECO:0007669"/>
    <property type="project" value="UniProtKB-KW"/>
</dbReference>
<dbReference type="AlphaFoldDB" id="A0A3S5CQ09"/>
<keyword evidence="3" id="KW-0479">Metal-binding</keyword>
<gene>
    <name evidence="10" type="ORF">PXEA_LOCUS32260</name>
</gene>
<dbReference type="InterPro" id="IPR036060">
    <property type="entry name" value="Znf_C2H2C_sf"/>
</dbReference>
<keyword evidence="11" id="KW-1185">Reference proteome</keyword>
<dbReference type="PANTHER" id="PTHR10816:SF15">
    <property type="entry name" value="MYELIN TRANSCRIPTION FACTOR 1-LIKE PROTEIN"/>
    <property type="match status" value="1"/>
</dbReference>
<dbReference type="Pfam" id="PF01530">
    <property type="entry name" value="zf-C2HC"/>
    <property type="match status" value="1"/>
</dbReference>
<keyword evidence="5" id="KW-0863">Zinc-finger</keyword>
<comment type="caution">
    <text evidence="10">The sequence shown here is derived from an EMBL/GenBank/DDBJ whole genome shotgun (WGS) entry which is preliminary data.</text>
</comment>
<evidence type="ECO:0000256" key="6">
    <source>
        <dbReference type="ARBA" id="ARBA00022833"/>
    </source>
</evidence>
<keyword evidence="4" id="KW-0677">Repeat</keyword>
<organism evidence="10 11">
    <name type="scientific">Protopolystoma xenopodis</name>
    <dbReference type="NCBI Taxonomy" id="117903"/>
    <lineage>
        <taxon>Eukaryota</taxon>
        <taxon>Metazoa</taxon>
        <taxon>Spiralia</taxon>
        <taxon>Lophotrochozoa</taxon>
        <taxon>Platyhelminthes</taxon>
        <taxon>Monogenea</taxon>
        <taxon>Polyopisthocotylea</taxon>
        <taxon>Polystomatidea</taxon>
        <taxon>Polystomatidae</taxon>
        <taxon>Protopolystoma</taxon>
    </lineage>
</organism>
<dbReference type="InterPro" id="IPR002515">
    <property type="entry name" value="Znf_C2H2C"/>
</dbReference>
<sequence length="261" mass="27259">MDSLSRLIDMPTYSAWLALLAGMTSRPGLVCPASGLQMPAGPQNADMQCLGSKSPRTDSCLASTVLPLEAEAPAATPLPTVRGWPPSQTPARLIDADSATFLPTGLVNRIPPDGMPVYRFGLNTLSGQPTVSQSPPALLQTTDSTSPPDLPPMAPFLSTGLSAPLPDDRTKELEAFENFGSPSASSEHQMLTGFDAMPIGGGGGDFGAMAQRRTSRKLLQCPVPGCDGSGHVSGNYATHRSLSGCPKADKAMVQAFHVEQK</sequence>
<keyword evidence="8" id="KW-0804">Transcription</keyword>
<dbReference type="Proteomes" id="UP000784294">
    <property type="component" value="Unassembled WGS sequence"/>
</dbReference>
<dbReference type="GO" id="GO:0000981">
    <property type="term" value="F:DNA-binding transcription factor activity, RNA polymerase II-specific"/>
    <property type="evidence" value="ECO:0007669"/>
    <property type="project" value="TreeGrafter"/>
</dbReference>
<proteinExistence type="inferred from homology"/>
<dbReference type="PROSITE" id="PS51802">
    <property type="entry name" value="ZF_CCHHC"/>
    <property type="match status" value="1"/>
</dbReference>
<keyword evidence="7" id="KW-0805">Transcription regulation</keyword>
<dbReference type="PANTHER" id="PTHR10816">
    <property type="entry name" value="MYELIN TRANSCRIPTION FACTOR 1-RELATED"/>
    <property type="match status" value="1"/>
</dbReference>
<evidence type="ECO:0000256" key="8">
    <source>
        <dbReference type="ARBA" id="ARBA00023163"/>
    </source>
</evidence>
<comment type="subcellular location">
    <subcellularLocation>
        <location evidence="1">Nucleus</location>
    </subcellularLocation>
</comment>
<keyword evidence="6" id="KW-0862">Zinc</keyword>
<accession>A0A3S5CQ09</accession>
<reference evidence="10" key="1">
    <citation type="submission" date="2018-11" db="EMBL/GenBank/DDBJ databases">
        <authorList>
            <consortium name="Pathogen Informatics"/>
        </authorList>
    </citation>
    <scope>NUCLEOTIDE SEQUENCE</scope>
</reference>
<evidence type="ECO:0000256" key="5">
    <source>
        <dbReference type="ARBA" id="ARBA00022771"/>
    </source>
</evidence>
<protein>
    <recommendedName>
        <fullName evidence="12">Myelin transcription factor 1 domain-containing protein</fullName>
    </recommendedName>
</protein>
<evidence type="ECO:0000256" key="9">
    <source>
        <dbReference type="ARBA" id="ARBA00023242"/>
    </source>
</evidence>
<dbReference type="EMBL" id="CAAALY010259107">
    <property type="protein sequence ID" value="VEL38820.1"/>
    <property type="molecule type" value="Genomic_DNA"/>
</dbReference>
<evidence type="ECO:0000256" key="7">
    <source>
        <dbReference type="ARBA" id="ARBA00023015"/>
    </source>
</evidence>
<evidence type="ECO:0000256" key="4">
    <source>
        <dbReference type="ARBA" id="ARBA00022737"/>
    </source>
</evidence>
<evidence type="ECO:0008006" key="12">
    <source>
        <dbReference type="Google" id="ProtNLM"/>
    </source>
</evidence>
<dbReference type="FunFam" id="4.10.320.30:FF:000001">
    <property type="entry name" value="Myelin transcription factor 1-like, a"/>
    <property type="match status" value="1"/>
</dbReference>
<comment type="similarity">
    <text evidence="2">Belongs to the MYT1 family.</text>
</comment>
<evidence type="ECO:0000256" key="2">
    <source>
        <dbReference type="ARBA" id="ARBA00010194"/>
    </source>
</evidence>
<evidence type="ECO:0000256" key="3">
    <source>
        <dbReference type="ARBA" id="ARBA00022723"/>
    </source>
</evidence>
<keyword evidence="9" id="KW-0539">Nucleus</keyword>